<dbReference type="eggNOG" id="ENOG5032PAG">
    <property type="taxonomic scope" value="Bacteria"/>
</dbReference>
<dbReference type="Proteomes" id="UP000002714">
    <property type="component" value="Chromosome"/>
</dbReference>
<dbReference type="HOGENOM" id="CLU_2636720_0_0_7"/>
<protein>
    <submittedName>
        <fullName evidence="1">Uncharacterized protein</fullName>
    </submittedName>
</protein>
<evidence type="ECO:0000313" key="2">
    <source>
        <dbReference type="Proteomes" id="UP000002714"/>
    </source>
</evidence>
<dbReference type="STRING" id="326298.Suden_0801"/>
<reference evidence="1 2" key="1">
    <citation type="journal article" date="2008" name="Appl. Environ. Microbiol.">
        <title>Genome of the epsilonproteobacterial chemolithoautotroph Sulfurimonas denitrificans.</title>
        <authorList>
            <person name="Sievert S.M."/>
            <person name="Scott K.M."/>
            <person name="Klotz M.G."/>
            <person name="Chain P.S.G."/>
            <person name="Hauser L.J."/>
            <person name="Hemp J."/>
            <person name="Huegler M."/>
            <person name="Land M."/>
            <person name="Lapidus A."/>
            <person name="Larimer F.W."/>
            <person name="Lucas S."/>
            <person name="Malfatti S.A."/>
            <person name="Meyer F."/>
            <person name="Paulsen I.T."/>
            <person name="Ren Q."/>
            <person name="Simon J."/>
            <person name="Bailey K."/>
            <person name="Diaz E."/>
            <person name="Fitzpatrick K.A."/>
            <person name="Glover B."/>
            <person name="Gwatney N."/>
            <person name="Korajkic A."/>
            <person name="Long A."/>
            <person name="Mobberley J.M."/>
            <person name="Pantry S.N."/>
            <person name="Pazder G."/>
            <person name="Peterson S."/>
            <person name="Quintanilla J.D."/>
            <person name="Sprinkle R."/>
            <person name="Stephens J."/>
            <person name="Thomas P."/>
            <person name="Vaughn R."/>
            <person name="Weber M.J."/>
            <person name="Wooten L.L."/>
        </authorList>
    </citation>
    <scope>NUCLEOTIDE SEQUENCE [LARGE SCALE GENOMIC DNA]</scope>
    <source>
        <strain evidence="2">ATCC 33889 / DSM 1251</strain>
    </source>
</reference>
<dbReference type="AlphaFoldDB" id="Q30SF1"/>
<keyword evidence="2" id="KW-1185">Reference proteome</keyword>
<sequence>MFMKKYIQTKNLPTIFDISTDYFSQRMNKEFIEGIHYFIPPTKSKTKKVVLWSIEALENWIKNYQADDEVKALLDRR</sequence>
<dbReference type="EMBL" id="CP000153">
    <property type="protein sequence ID" value="ABB44080.1"/>
    <property type="molecule type" value="Genomic_DNA"/>
</dbReference>
<accession>Q30SF1</accession>
<name>Q30SF1_SULDN</name>
<gene>
    <name evidence="1" type="ordered locus">Suden_0801</name>
</gene>
<organism evidence="1 2">
    <name type="scientific">Sulfurimonas denitrificans (strain ATCC 33889 / DSM 1251)</name>
    <name type="common">Thiomicrospira denitrificans (strain ATCC 33889 / DSM 1251)</name>
    <dbReference type="NCBI Taxonomy" id="326298"/>
    <lineage>
        <taxon>Bacteria</taxon>
        <taxon>Pseudomonadati</taxon>
        <taxon>Campylobacterota</taxon>
        <taxon>Epsilonproteobacteria</taxon>
        <taxon>Campylobacterales</taxon>
        <taxon>Sulfurimonadaceae</taxon>
        <taxon>Sulfurimonas</taxon>
    </lineage>
</organism>
<evidence type="ECO:0000313" key="1">
    <source>
        <dbReference type="EMBL" id="ABB44080.1"/>
    </source>
</evidence>
<proteinExistence type="predicted"/>
<dbReference type="KEGG" id="tdn:Suden_0801"/>